<evidence type="ECO:0000256" key="3">
    <source>
        <dbReference type="ARBA" id="ARBA00022692"/>
    </source>
</evidence>
<dbReference type="InterPro" id="IPR003838">
    <property type="entry name" value="ABC3_permease_C"/>
</dbReference>
<comment type="caution">
    <text evidence="10">The sequence shown here is derived from an EMBL/GenBank/DDBJ whole genome shotgun (WGS) entry which is preliminary data.</text>
</comment>
<feature type="transmembrane region" description="Helical" evidence="7">
    <location>
        <begin position="21"/>
        <end position="42"/>
    </location>
</feature>
<dbReference type="GO" id="GO:0022857">
    <property type="term" value="F:transmembrane transporter activity"/>
    <property type="evidence" value="ECO:0007669"/>
    <property type="project" value="TreeGrafter"/>
</dbReference>
<keyword evidence="4 7" id="KW-1133">Transmembrane helix</keyword>
<proteinExistence type="inferred from homology"/>
<evidence type="ECO:0000256" key="6">
    <source>
        <dbReference type="ARBA" id="ARBA00038076"/>
    </source>
</evidence>
<dbReference type="Proteomes" id="UP000228949">
    <property type="component" value="Unassembled WGS sequence"/>
</dbReference>
<name>A0A2M7B5L6_9BACT</name>
<keyword evidence="5 7" id="KW-0472">Membrane</keyword>
<comment type="similarity">
    <text evidence="6">Belongs to the ABC-4 integral membrane protein family.</text>
</comment>
<accession>A0A2M7B5L6</accession>
<evidence type="ECO:0000256" key="4">
    <source>
        <dbReference type="ARBA" id="ARBA00022989"/>
    </source>
</evidence>
<dbReference type="Pfam" id="PF02687">
    <property type="entry name" value="FtsX"/>
    <property type="match status" value="1"/>
</dbReference>
<evidence type="ECO:0000259" key="9">
    <source>
        <dbReference type="Pfam" id="PF12704"/>
    </source>
</evidence>
<evidence type="ECO:0000256" key="5">
    <source>
        <dbReference type="ARBA" id="ARBA00023136"/>
    </source>
</evidence>
<feature type="transmembrane region" description="Helical" evidence="7">
    <location>
        <begin position="279"/>
        <end position="307"/>
    </location>
</feature>
<evidence type="ECO:0000313" key="11">
    <source>
        <dbReference type="Proteomes" id="UP000228949"/>
    </source>
</evidence>
<dbReference type="AlphaFoldDB" id="A0A2M7B5L6"/>
<keyword evidence="2" id="KW-1003">Cell membrane</keyword>
<sequence>MTFQDSFITALGGLQINKSRSVLTILGIVIGIAAIITVMSMGQGAENLILNQVRGLGPQTIIIEPGREPQGPSSFTEIFTDSLKQKDVDALLKPSNVQGLKKLTPMVIQVAPVTSENETIRTSIVGASELLVKILDIYPNQGVFFADEDVRQKANVAVIGLEVKRKLFGHSDALGEKIKIKDKTFHIVGILPSKGQVALFNVDDMVVVPYTTAQQYLVGINYFNAIIAQAETEDIVSQVARNIELTLRETHGIDSPEKDDFHVMTQIDAIERIQVITTILTLFLISVAAISLIVGGVGIMNIMLVSVTERTREIGLRKAIGATEKDIMAQFLLEAVILTALGGIIGIVFGASLSFLVSLILSRIIALEWEFIFSVFAAILGLGVAGLVGLVFGFYPARQASFKNPIEALSYE</sequence>
<evidence type="ECO:0000256" key="1">
    <source>
        <dbReference type="ARBA" id="ARBA00004651"/>
    </source>
</evidence>
<protein>
    <submittedName>
        <fullName evidence="10">Multidrug ABC transporter substrate-binding protein</fullName>
    </submittedName>
</protein>
<dbReference type="InterPro" id="IPR025857">
    <property type="entry name" value="MacB_PCD"/>
</dbReference>
<comment type="subcellular location">
    <subcellularLocation>
        <location evidence="1">Cell membrane</location>
        <topology evidence="1">Multi-pass membrane protein</topology>
    </subcellularLocation>
</comment>
<evidence type="ECO:0000313" key="10">
    <source>
        <dbReference type="EMBL" id="PIU98375.1"/>
    </source>
</evidence>
<organism evidence="10 11">
    <name type="scientific">Candidatus Wolfebacteria bacterium CG03_land_8_20_14_0_80_40_12</name>
    <dbReference type="NCBI Taxonomy" id="1975069"/>
    <lineage>
        <taxon>Bacteria</taxon>
        <taxon>Candidatus Wolfeibacteriota</taxon>
    </lineage>
</organism>
<dbReference type="PANTHER" id="PTHR30572">
    <property type="entry name" value="MEMBRANE COMPONENT OF TRANSPORTER-RELATED"/>
    <property type="match status" value="1"/>
</dbReference>
<feature type="domain" description="ABC3 transporter permease C-terminal" evidence="8">
    <location>
        <begin position="286"/>
        <end position="405"/>
    </location>
</feature>
<dbReference type="EMBL" id="PEVJ01000042">
    <property type="protein sequence ID" value="PIU98375.1"/>
    <property type="molecule type" value="Genomic_DNA"/>
</dbReference>
<feature type="transmembrane region" description="Helical" evidence="7">
    <location>
        <begin position="371"/>
        <end position="395"/>
    </location>
</feature>
<dbReference type="Pfam" id="PF12704">
    <property type="entry name" value="MacB_PCD"/>
    <property type="match status" value="1"/>
</dbReference>
<dbReference type="GO" id="GO:0005886">
    <property type="term" value="C:plasma membrane"/>
    <property type="evidence" value="ECO:0007669"/>
    <property type="project" value="UniProtKB-SubCell"/>
</dbReference>
<evidence type="ECO:0000256" key="7">
    <source>
        <dbReference type="SAM" id="Phobius"/>
    </source>
</evidence>
<feature type="domain" description="MacB-like periplasmic core" evidence="9">
    <location>
        <begin position="21"/>
        <end position="244"/>
    </location>
</feature>
<keyword evidence="3 7" id="KW-0812">Transmembrane</keyword>
<evidence type="ECO:0000259" key="8">
    <source>
        <dbReference type="Pfam" id="PF02687"/>
    </source>
</evidence>
<feature type="transmembrane region" description="Helical" evidence="7">
    <location>
        <begin position="335"/>
        <end position="365"/>
    </location>
</feature>
<dbReference type="PANTHER" id="PTHR30572:SF4">
    <property type="entry name" value="ABC TRANSPORTER PERMEASE YTRF"/>
    <property type="match status" value="1"/>
</dbReference>
<dbReference type="InterPro" id="IPR050250">
    <property type="entry name" value="Macrolide_Exporter_MacB"/>
</dbReference>
<gene>
    <name evidence="10" type="ORF">COS61_01770</name>
</gene>
<reference evidence="11" key="1">
    <citation type="submission" date="2017-09" db="EMBL/GenBank/DDBJ databases">
        <title>Depth-based differentiation of microbial function through sediment-hosted aquifers and enrichment of novel symbionts in the deep terrestrial subsurface.</title>
        <authorList>
            <person name="Probst A.J."/>
            <person name="Ladd B."/>
            <person name="Jarett J.K."/>
            <person name="Geller-Mcgrath D.E."/>
            <person name="Sieber C.M.K."/>
            <person name="Emerson J.B."/>
            <person name="Anantharaman K."/>
            <person name="Thomas B.C."/>
            <person name="Malmstrom R."/>
            <person name="Stieglmeier M."/>
            <person name="Klingl A."/>
            <person name="Woyke T."/>
            <person name="Ryan C.M."/>
            <person name="Banfield J.F."/>
        </authorList>
    </citation>
    <scope>NUCLEOTIDE SEQUENCE [LARGE SCALE GENOMIC DNA]</scope>
</reference>
<evidence type="ECO:0000256" key="2">
    <source>
        <dbReference type="ARBA" id="ARBA00022475"/>
    </source>
</evidence>